<evidence type="ECO:0000313" key="1">
    <source>
        <dbReference type="EMBL" id="MBX49199.1"/>
    </source>
</evidence>
<proteinExistence type="predicted"/>
<dbReference type="EMBL" id="GGEC01068715">
    <property type="protein sequence ID" value="MBX49199.1"/>
    <property type="molecule type" value="Transcribed_RNA"/>
</dbReference>
<organism evidence="1">
    <name type="scientific">Rhizophora mucronata</name>
    <name type="common">Asiatic mangrove</name>
    <dbReference type="NCBI Taxonomy" id="61149"/>
    <lineage>
        <taxon>Eukaryota</taxon>
        <taxon>Viridiplantae</taxon>
        <taxon>Streptophyta</taxon>
        <taxon>Embryophyta</taxon>
        <taxon>Tracheophyta</taxon>
        <taxon>Spermatophyta</taxon>
        <taxon>Magnoliopsida</taxon>
        <taxon>eudicotyledons</taxon>
        <taxon>Gunneridae</taxon>
        <taxon>Pentapetalae</taxon>
        <taxon>rosids</taxon>
        <taxon>fabids</taxon>
        <taxon>Malpighiales</taxon>
        <taxon>Rhizophoraceae</taxon>
        <taxon>Rhizophora</taxon>
    </lineage>
</organism>
<reference evidence="1" key="1">
    <citation type="submission" date="2018-02" db="EMBL/GenBank/DDBJ databases">
        <title>Rhizophora mucronata_Transcriptome.</title>
        <authorList>
            <person name="Meera S.P."/>
            <person name="Sreeshan A."/>
            <person name="Augustine A."/>
        </authorList>
    </citation>
    <scope>NUCLEOTIDE SEQUENCE</scope>
    <source>
        <tissue evidence="1">Leaf</tissue>
    </source>
</reference>
<sequence>MFSFCEFTTHDDFQIYSHFLNIP</sequence>
<name>A0A2P2P3E5_RHIMU</name>
<accession>A0A2P2P3E5</accession>
<protein>
    <submittedName>
        <fullName evidence="1">Uncharacterized protein</fullName>
    </submittedName>
</protein>
<dbReference type="AlphaFoldDB" id="A0A2P2P3E5"/>